<reference evidence="2" key="2">
    <citation type="journal article" date="2023" name="Science">
        <title>Genomic signatures of disease resistance in endangered staghorn corals.</title>
        <authorList>
            <person name="Vollmer S.V."/>
            <person name="Selwyn J.D."/>
            <person name="Despard B.A."/>
            <person name="Roesel C.L."/>
        </authorList>
    </citation>
    <scope>NUCLEOTIDE SEQUENCE</scope>
    <source>
        <strain evidence="2">K2</strain>
    </source>
</reference>
<dbReference type="AlphaFoldDB" id="A0AAD9QQ26"/>
<dbReference type="InterPro" id="IPR051771">
    <property type="entry name" value="FAM167_domain"/>
</dbReference>
<dbReference type="PANTHER" id="PTHR32289">
    <property type="entry name" value="PROTEIN FAM167A"/>
    <property type="match status" value="1"/>
</dbReference>
<gene>
    <name evidence="2" type="ORF">P5673_011368</name>
</gene>
<feature type="compositionally biased region" description="Basic and acidic residues" evidence="1">
    <location>
        <begin position="223"/>
        <end position="235"/>
    </location>
</feature>
<comment type="caution">
    <text evidence="2">The sequence shown here is derived from an EMBL/GenBank/DDBJ whole genome shotgun (WGS) entry which is preliminary data.</text>
</comment>
<feature type="region of interest" description="Disordered" evidence="1">
    <location>
        <begin position="213"/>
        <end position="235"/>
    </location>
</feature>
<dbReference type="PANTHER" id="PTHR32289:SF1">
    <property type="entry name" value="PROTEIN FAM167A-LIKE"/>
    <property type="match status" value="1"/>
</dbReference>
<dbReference type="Proteomes" id="UP001249851">
    <property type="component" value="Unassembled WGS sequence"/>
</dbReference>
<feature type="compositionally biased region" description="Basic and acidic residues" evidence="1">
    <location>
        <begin position="265"/>
        <end position="288"/>
    </location>
</feature>
<reference evidence="2" key="1">
    <citation type="journal article" date="2023" name="G3 (Bethesda)">
        <title>Whole genome assembly and annotation of the endangered Caribbean coral Acropora cervicornis.</title>
        <authorList>
            <person name="Selwyn J.D."/>
            <person name="Vollmer S.V."/>
        </authorList>
    </citation>
    <scope>NUCLEOTIDE SEQUENCE</scope>
    <source>
        <strain evidence="2">K2</strain>
    </source>
</reference>
<evidence type="ECO:0000256" key="1">
    <source>
        <dbReference type="SAM" id="MobiDB-lite"/>
    </source>
</evidence>
<feature type="region of interest" description="Disordered" evidence="1">
    <location>
        <begin position="249"/>
        <end position="288"/>
    </location>
</feature>
<keyword evidence="3" id="KW-1185">Reference proteome</keyword>
<sequence>MVQEMPTNEIRSEPYSCEIHDEKLDSATLLNFSRSLENLDSETMYSKWKRSRAERRTRFVSVISDISSTNVRSRKDQIRQARKNRFHALQENVFVPRSWTIGASAMEVIKEQKAVHCLDAVDHILVSNVNEEKAKLNQRYRVTLQYPNIQLQPKNGEAKMKPSLASNTKIATVEQKDKSIGENVMTASLQSPRNISEVFRGSEGPPIVAKFLSEESNSTEIEDSNRTKPEGNRSRLEVTQSMEIEIQLQSKRGLATPTLPLRSYDTARPDTPERPAKPKSRVVKDANSKRSRILNSTNLSLGCTYAVVSQPLSRAKETTLKNPSALKMNNGLITEEERDELVEEFKKLKKVSLELDKDDIEDKRLKALFEWSGVSLTTPLRRFSDLDDSIDGLKGNSSRTTAKTLLESIAKASEKTEKERIQQIEEAFEWIRQELTEFRAQDKDIMRTFARIQTEIRNIKHQRSLINDMEETYEYQYMEHSPVDLDASFTFPP</sequence>
<dbReference type="EMBL" id="JARQWQ010000020">
    <property type="protein sequence ID" value="KAK2565393.1"/>
    <property type="molecule type" value="Genomic_DNA"/>
</dbReference>
<name>A0AAD9QQ26_ACRCE</name>
<accession>A0AAD9QQ26</accession>
<evidence type="ECO:0000313" key="2">
    <source>
        <dbReference type="EMBL" id="KAK2565393.1"/>
    </source>
</evidence>
<evidence type="ECO:0000313" key="3">
    <source>
        <dbReference type="Proteomes" id="UP001249851"/>
    </source>
</evidence>
<protein>
    <submittedName>
        <fullName evidence="2">Uncharacterized protein</fullName>
    </submittedName>
</protein>
<proteinExistence type="predicted"/>
<organism evidence="2 3">
    <name type="scientific">Acropora cervicornis</name>
    <name type="common">Staghorn coral</name>
    <dbReference type="NCBI Taxonomy" id="6130"/>
    <lineage>
        <taxon>Eukaryota</taxon>
        <taxon>Metazoa</taxon>
        <taxon>Cnidaria</taxon>
        <taxon>Anthozoa</taxon>
        <taxon>Hexacorallia</taxon>
        <taxon>Scleractinia</taxon>
        <taxon>Astrocoeniina</taxon>
        <taxon>Acroporidae</taxon>
        <taxon>Acropora</taxon>
    </lineage>
</organism>